<feature type="region of interest" description="Disordered" evidence="1">
    <location>
        <begin position="1"/>
        <end position="81"/>
    </location>
</feature>
<evidence type="ECO:0000313" key="3">
    <source>
        <dbReference type="Proteomes" id="UP001212152"/>
    </source>
</evidence>
<dbReference type="InterPro" id="IPR013865">
    <property type="entry name" value="FAM32A"/>
</dbReference>
<reference evidence="2" key="1">
    <citation type="submission" date="2020-05" db="EMBL/GenBank/DDBJ databases">
        <title>Phylogenomic resolution of chytrid fungi.</title>
        <authorList>
            <person name="Stajich J.E."/>
            <person name="Amses K."/>
            <person name="Simmons R."/>
            <person name="Seto K."/>
            <person name="Myers J."/>
            <person name="Bonds A."/>
            <person name="Quandt C.A."/>
            <person name="Barry K."/>
            <person name="Liu P."/>
            <person name="Grigoriev I."/>
            <person name="Longcore J.E."/>
            <person name="James T.Y."/>
        </authorList>
    </citation>
    <scope>NUCLEOTIDE SEQUENCE</scope>
    <source>
        <strain evidence="2">JEL0379</strain>
    </source>
</reference>
<feature type="compositionally biased region" description="Low complexity" evidence="1">
    <location>
        <begin position="30"/>
        <end position="61"/>
    </location>
</feature>
<dbReference type="AlphaFoldDB" id="A0AAD5TIP5"/>
<accession>A0AAD5TIP5</accession>
<comment type="caution">
    <text evidence="2">The sequence shown here is derived from an EMBL/GenBank/DDBJ whole genome shotgun (WGS) entry which is preliminary data.</text>
</comment>
<evidence type="ECO:0000313" key="2">
    <source>
        <dbReference type="EMBL" id="KAJ3177586.1"/>
    </source>
</evidence>
<dbReference type="Pfam" id="PF08555">
    <property type="entry name" value="FAM32A"/>
    <property type="match status" value="1"/>
</dbReference>
<dbReference type="PANTHER" id="PTHR13282">
    <property type="entry name" value="PROTEIN FAM32A"/>
    <property type="match status" value="1"/>
</dbReference>
<keyword evidence="3" id="KW-1185">Reference proteome</keyword>
<name>A0AAD5TIP5_9FUNG</name>
<gene>
    <name evidence="2" type="ORF">HDU87_004339</name>
</gene>
<dbReference type="PANTHER" id="PTHR13282:SF6">
    <property type="entry name" value="PROTEIN FAM32A"/>
    <property type="match status" value="1"/>
</dbReference>
<dbReference type="GO" id="GO:0005730">
    <property type="term" value="C:nucleolus"/>
    <property type="evidence" value="ECO:0007669"/>
    <property type="project" value="TreeGrafter"/>
</dbReference>
<sequence length="132" mass="14411">MADHFAGGSLKLKGLDGAIKKKKKVKSEKSTSSKTHPPATTTTTTTTTAEAKSSSQSISESTADAGEQTHDKPRARRQKTAAELKFEEIQRQRQQDRIAKTAASSHKERVAEFNKYLEGLSEHYDIPKVGPG</sequence>
<proteinExistence type="predicted"/>
<evidence type="ECO:0008006" key="4">
    <source>
        <dbReference type="Google" id="ProtNLM"/>
    </source>
</evidence>
<organism evidence="2 3">
    <name type="scientific">Geranomyces variabilis</name>
    <dbReference type="NCBI Taxonomy" id="109894"/>
    <lineage>
        <taxon>Eukaryota</taxon>
        <taxon>Fungi</taxon>
        <taxon>Fungi incertae sedis</taxon>
        <taxon>Chytridiomycota</taxon>
        <taxon>Chytridiomycota incertae sedis</taxon>
        <taxon>Chytridiomycetes</taxon>
        <taxon>Spizellomycetales</taxon>
        <taxon>Powellomycetaceae</taxon>
        <taxon>Geranomyces</taxon>
    </lineage>
</organism>
<protein>
    <recommendedName>
        <fullName evidence="4">DUF1754-domain-containing protein</fullName>
    </recommendedName>
</protein>
<dbReference type="EMBL" id="JADGJQ010000032">
    <property type="protein sequence ID" value="KAJ3177586.1"/>
    <property type="molecule type" value="Genomic_DNA"/>
</dbReference>
<dbReference type="Proteomes" id="UP001212152">
    <property type="component" value="Unassembled WGS sequence"/>
</dbReference>
<evidence type="ECO:0000256" key="1">
    <source>
        <dbReference type="SAM" id="MobiDB-lite"/>
    </source>
</evidence>